<accession>A0AAQ3S962</accession>
<gene>
    <name evidence="1" type="ORF">V8G54_007516</name>
</gene>
<dbReference type="EMBL" id="CP144699">
    <property type="protein sequence ID" value="WVZ20194.1"/>
    <property type="molecule type" value="Genomic_DNA"/>
</dbReference>
<protein>
    <submittedName>
        <fullName evidence="1">Uncharacterized protein</fullName>
    </submittedName>
</protein>
<keyword evidence="2" id="KW-1185">Reference proteome</keyword>
<proteinExistence type="predicted"/>
<name>A0AAQ3S962_VIGMU</name>
<reference evidence="1 2" key="1">
    <citation type="journal article" date="2023" name="Life. Sci Alliance">
        <title>Evolutionary insights into 3D genome organization and epigenetic landscape of Vigna mungo.</title>
        <authorList>
            <person name="Junaid A."/>
            <person name="Singh B."/>
            <person name="Bhatia S."/>
        </authorList>
    </citation>
    <scope>NUCLEOTIDE SEQUENCE [LARGE SCALE GENOMIC DNA]</scope>
    <source>
        <strain evidence="1">Urdbean</strain>
    </source>
</reference>
<dbReference type="AlphaFoldDB" id="A0AAQ3S962"/>
<dbReference type="Proteomes" id="UP001374535">
    <property type="component" value="Chromosome 2"/>
</dbReference>
<organism evidence="1 2">
    <name type="scientific">Vigna mungo</name>
    <name type="common">Black gram</name>
    <name type="synonym">Phaseolus mungo</name>
    <dbReference type="NCBI Taxonomy" id="3915"/>
    <lineage>
        <taxon>Eukaryota</taxon>
        <taxon>Viridiplantae</taxon>
        <taxon>Streptophyta</taxon>
        <taxon>Embryophyta</taxon>
        <taxon>Tracheophyta</taxon>
        <taxon>Spermatophyta</taxon>
        <taxon>Magnoliopsida</taxon>
        <taxon>eudicotyledons</taxon>
        <taxon>Gunneridae</taxon>
        <taxon>Pentapetalae</taxon>
        <taxon>rosids</taxon>
        <taxon>fabids</taxon>
        <taxon>Fabales</taxon>
        <taxon>Fabaceae</taxon>
        <taxon>Papilionoideae</taxon>
        <taxon>50 kb inversion clade</taxon>
        <taxon>NPAAA clade</taxon>
        <taxon>indigoferoid/millettioid clade</taxon>
        <taxon>Phaseoleae</taxon>
        <taxon>Vigna</taxon>
    </lineage>
</organism>
<evidence type="ECO:0000313" key="2">
    <source>
        <dbReference type="Proteomes" id="UP001374535"/>
    </source>
</evidence>
<sequence length="131" mass="13916">MDLGSAKDDLNSKLTVMAVNAAFASSEDTFKSRESQPVFPKPGTSFGTVCFVPPLSTSHEVGSGMDSLQGSHFEPGKKGIMEFVLNGEIPKIPAAAADDPDTPAVDFIIEIRPKMIGLLQPSPRNSPARVE</sequence>
<evidence type="ECO:0000313" key="1">
    <source>
        <dbReference type="EMBL" id="WVZ20194.1"/>
    </source>
</evidence>